<dbReference type="SUPFAM" id="SSF51735">
    <property type="entry name" value="NAD(P)-binding Rossmann-fold domains"/>
    <property type="match status" value="1"/>
</dbReference>
<accession>A0A6J7FST3</accession>
<reference evidence="2" key="1">
    <citation type="submission" date="2020-05" db="EMBL/GenBank/DDBJ databases">
        <authorList>
            <person name="Chiriac C."/>
            <person name="Salcher M."/>
            <person name="Ghai R."/>
            <person name="Kavagutti S V."/>
        </authorList>
    </citation>
    <scope>NUCLEOTIDE SEQUENCE</scope>
</reference>
<dbReference type="InterPro" id="IPR016040">
    <property type="entry name" value="NAD(P)-bd_dom"/>
</dbReference>
<dbReference type="InterPro" id="IPR036291">
    <property type="entry name" value="NAD(P)-bd_dom_sf"/>
</dbReference>
<dbReference type="InterPro" id="IPR051606">
    <property type="entry name" value="Polyketide_Oxido-like"/>
</dbReference>
<dbReference type="Pfam" id="PF13460">
    <property type="entry name" value="NAD_binding_10"/>
    <property type="match status" value="1"/>
</dbReference>
<gene>
    <name evidence="2" type="ORF">UFOPK3609_00044</name>
</gene>
<dbReference type="PANTHER" id="PTHR43355">
    <property type="entry name" value="FLAVIN REDUCTASE (NADPH)"/>
    <property type="match status" value="1"/>
</dbReference>
<organism evidence="2">
    <name type="scientific">freshwater metagenome</name>
    <dbReference type="NCBI Taxonomy" id="449393"/>
    <lineage>
        <taxon>unclassified sequences</taxon>
        <taxon>metagenomes</taxon>
        <taxon>ecological metagenomes</taxon>
    </lineage>
</organism>
<protein>
    <submittedName>
        <fullName evidence="2">Unannotated protein</fullName>
    </submittedName>
</protein>
<dbReference type="EMBL" id="CAFBMQ010000001">
    <property type="protein sequence ID" value="CAB4896475.1"/>
    <property type="molecule type" value="Genomic_DNA"/>
</dbReference>
<evidence type="ECO:0000313" key="2">
    <source>
        <dbReference type="EMBL" id="CAB4896475.1"/>
    </source>
</evidence>
<dbReference type="AlphaFoldDB" id="A0A6J7FST3"/>
<proteinExistence type="predicted"/>
<feature type="domain" description="NAD(P)-binding" evidence="1">
    <location>
        <begin position="8"/>
        <end position="201"/>
    </location>
</feature>
<dbReference type="PANTHER" id="PTHR43355:SF2">
    <property type="entry name" value="FLAVIN REDUCTASE (NADPH)"/>
    <property type="match status" value="1"/>
</dbReference>
<dbReference type="GO" id="GO:0016646">
    <property type="term" value="F:oxidoreductase activity, acting on the CH-NH group of donors, NAD or NADP as acceptor"/>
    <property type="evidence" value="ECO:0007669"/>
    <property type="project" value="TreeGrafter"/>
</dbReference>
<name>A0A6J7FST3_9ZZZZ</name>
<dbReference type="Gene3D" id="3.40.50.720">
    <property type="entry name" value="NAD(P)-binding Rossmann-like Domain"/>
    <property type="match status" value="1"/>
</dbReference>
<sequence>MTKIVVFGGTGYTGSHLVREAAARGHHVVSVSRSEPQERVDGVQYEVGPAERTAEQVIPGADAVVATLSPRGDMAGRLVEVYSDLARLSAQAGARYLQIGGFSSLRPTVGAPRFAEGDVPEEYRQEALEGEASRVMLVENAPGDLDWIFVSPAGGYGAFAPGERRATYRVGGEVALFDADGASNLSAADLAVALVDEIDEPAHHRQHIGIAY</sequence>
<evidence type="ECO:0000259" key="1">
    <source>
        <dbReference type="Pfam" id="PF13460"/>
    </source>
</evidence>